<dbReference type="GO" id="GO:0016740">
    <property type="term" value="F:transferase activity"/>
    <property type="evidence" value="ECO:0007669"/>
    <property type="project" value="UniProtKB-KW"/>
</dbReference>
<evidence type="ECO:0000313" key="2">
    <source>
        <dbReference type="EMBL" id="REF38957.1"/>
    </source>
</evidence>
<dbReference type="Proteomes" id="UP000001753">
    <property type="component" value="Chromosome"/>
</dbReference>
<reference evidence="2 3" key="2">
    <citation type="submission" date="2018-08" db="EMBL/GenBank/DDBJ databases">
        <title>Freshwater and sediment microbial communities from various areas in North America, analyzing microbe dynamics in response to fracking.</title>
        <authorList>
            <person name="Lamendella R."/>
        </authorList>
    </citation>
    <scope>NUCLEOTIDE SEQUENCE [LARGE SCALE GENOMIC DNA]</scope>
    <source>
        <strain evidence="2 3">DB-1</strain>
    </source>
</reference>
<keyword evidence="1" id="KW-0808">Transferase</keyword>
<dbReference type="EMBL" id="QTTY01000007">
    <property type="protein sequence ID" value="REF38957.1"/>
    <property type="molecule type" value="Genomic_DNA"/>
</dbReference>
<name>C2XX60_BACMY</name>
<reference evidence="1" key="1">
    <citation type="journal article" date="2012" name="Genome Res.">
        <title>Genomic characterization of the Bacillus cereus sensu lato species: Backdrop to the evolution of Bacillus anthracis.</title>
        <authorList>
            <person name="Zwick M.E."/>
            <person name="Joseph S.J."/>
            <person name="Didelot X."/>
            <person name="Chen P.E."/>
            <person name="Bishop-Lilly K.A."/>
            <person name="Stewart A.C."/>
            <person name="Willner K."/>
            <person name="Nolan N."/>
            <person name="Lentz S."/>
            <person name="Thomason M.K."/>
            <person name="Sozhamannan S."/>
            <person name="Mateczun A.J."/>
            <person name="Du L."/>
            <person name="Read T.D."/>
        </authorList>
    </citation>
    <scope>NUCLEOTIDE SEQUENCE [LARGE SCALE GENOMIC DNA]</scope>
    <source>
        <strain evidence="1">AH603</strain>
    </source>
</reference>
<organism evidence="1">
    <name type="scientific">Bacillus mycoides</name>
    <dbReference type="NCBI Taxonomy" id="1405"/>
    <lineage>
        <taxon>Bacteria</taxon>
        <taxon>Bacillati</taxon>
        <taxon>Bacillota</taxon>
        <taxon>Bacilli</taxon>
        <taxon>Bacillales</taxon>
        <taxon>Bacillaceae</taxon>
        <taxon>Bacillus</taxon>
        <taxon>Bacillus cereus group</taxon>
    </lineage>
</organism>
<evidence type="ECO:0000313" key="1">
    <source>
        <dbReference type="EMBL" id="EEL69708.1"/>
    </source>
</evidence>
<protein>
    <submittedName>
        <fullName evidence="1">Ribosomal-protein-alanine acetyltransferase</fullName>
    </submittedName>
</protein>
<sequence>MIVEKWSYPALYTKRLILREINMSDILHISEYASDNKLTTYTV</sequence>
<gene>
    <name evidence="1" type="ORF">bcere0026_32880</name>
    <name evidence="2" type="ORF">DET55_107197</name>
</gene>
<dbReference type="Proteomes" id="UP000256530">
    <property type="component" value="Unassembled WGS sequence"/>
</dbReference>
<proteinExistence type="predicted"/>
<accession>C2XX60</accession>
<dbReference type="AlphaFoldDB" id="C2XX60"/>
<dbReference type="EMBL" id="ACMP01000088">
    <property type="protein sequence ID" value="EEL69708.1"/>
    <property type="molecule type" value="Genomic_DNA"/>
</dbReference>
<comment type="caution">
    <text evidence="1">The sequence shown here is derived from an EMBL/GenBank/DDBJ whole genome shotgun (WGS) entry which is preliminary data.</text>
</comment>
<evidence type="ECO:0000313" key="3">
    <source>
        <dbReference type="Proteomes" id="UP000256530"/>
    </source>
</evidence>
<dbReference type="HOGENOM" id="CLU_3229334_0_0_9"/>